<proteinExistence type="predicted"/>
<dbReference type="Proteomes" id="UP001056120">
    <property type="component" value="Linkage Group LG24"/>
</dbReference>
<evidence type="ECO:0000313" key="2">
    <source>
        <dbReference type="Proteomes" id="UP001056120"/>
    </source>
</evidence>
<sequence length="150" mass="16564">MLPPPSSSVAGAALPFPVLPFTFVHLRFLPLVDGEEEKVKDQTTKEDAGVKLGIDHFNNEETDLIKTNAMTLCGKLIPCITTAAPQVIPSLENDIMVRSKTTAIVVKDFSSGLYATIFRDETIEDVKREVKLGFNQLNVFLWNIASLVLF</sequence>
<name>A0ACB9B169_9ASTR</name>
<evidence type="ECO:0000313" key="1">
    <source>
        <dbReference type="EMBL" id="KAI3714400.1"/>
    </source>
</evidence>
<reference evidence="1 2" key="2">
    <citation type="journal article" date="2022" name="Mol. Ecol. Resour.">
        <title>The genomes of chicory, endive, great burdock and yacon provide insights into Asteraceae paleo-polyploidization history and plant inulin production.</title>
        <authorList>
            <person name="Fan W."/>
            <person name="Wang S."/>
            <person name="Wang H."/>
            <person name="Wang A."/>
            <person name="Jiang F."/>
            <person name="Liu H."/>
            <person name="Zhao H."/>
            <person name="Xu D."/>
            <person name="Zhang Y."/>
        </authorList>
    </citation>
    <scope>NUCLEOTIDE SEQUENCE [LARGE SCALE GENOMIC DNA]</scope>
    <source>
        <strain evidence="2">cv. Yunnan</strain>
        <tissue evidence="1">Leaves</tissue>
    </source>
</reference>
<comment type="caution">
    <text evidence="1">The sequence shown here is derived from an EMBL/GenBank/DDBJ whole genome shotgun (WGS) entry which is preliminary data.</text>
</comment>
<protein>
    <submittedName>
        <fullName evidence="1">Uncharacterized protein</fullName>
    </submittedName>
</protein>
<organism evidence="1 2">
    <name type="scientific">Smallanthus sonchifolius</name>
    <dbReference type="NCBI Taxonomy" id="185202"/>
    <lineage>
        <taxon>Eukaryota</taxon>
        <taxon>Viridiplantae</taxon>
        <taxon>Streptophyta</taxon>
        <taxon>Embryophyta</taxon>
        <taxon>Tracheophyta</taxon>
        <taxon>Spermatophyta</taxon>
        <taxon>Magnoliopsida</taxon>
        <taxon>eudicotyledons</taxon>
        <taxon>Gunneridae</taxon>
        <taxon>Pentapetalae</taxon>
        <taxon>asterids</taxon>
        <taxon>campanulids</taxon>
        <taxon>Asterales</taxon>
        <taxon>Asteraceae</taxon>
        <taxon>Asteroideae</taxon>
        <taxon>Heliantheae alliance</taxon>
        <taxon>Millerieae</taxon>
        <taxon>Smallanthus</taxon>
    </lineage>
</organism>
<dbReference type="EMBL" id="CM042041">
    <property type="protein sequence ID" value="KAI3714400.1"/>
    <property type="molecule type" value="Genomic_DNA"/>
</dbReference>
<keyword evidence="2" id="KW-1185">Reference proteome</keyword>
<accession>A0ACB9B169</accession>
<gene>
    <name evidence="1" type="ORF">L1987_73001</name>
</gene>
<reference evidence="2" key="1">
    <citation type="journal article" date="2022" name="Mol. Ecol. Resour.">
        <title>The genomes of chicory, endive, great burdock and yacon provide insights into Asteraceae palaeo-polyploidization history and plant inulin production.</title>
        <authorList>
            <person name="Fan W."/>
            <person name="Wang S."/>
            <person name="Wang H."/>
            <person name="Wang A."/>
            <person name="Jiang F."/>
            <person name="Liu H."/>
            <person name="Zhao H."/>
            <person name="Xu D."/>
            <person name="Zhang Y."/>
        </authorList>
    </citation>
    <scope>NUCLEOTIDE SEQUENCE [LARGE SCALE GENOMIC DNA]</scope>
    <source>
        <strain evidence="2">cv. Yunnan</strain>
    </source>
</reference>